<keyword evidence="2" id="KW-1185">Reference proteome</keyword>
<comment type="caution">
    <text evidence="1">The sequence shown here is derived from an EMBL/GenBank/DDBJ whole genome shotgun (WGS) entry which is preliminary data.</text>
</comment>
<dbReference type="Proteomes" id="UP001516023">
    <property type="component" value="Unassembled WGS sequence"/>
</dbReference>
<name>A0ABD3P1J7_9STRA</name>
<accession>A0ABD3P1J7</accession>
<dbReference type="AlphaFoldDB" id="A0ABD3P1J7"/>
<sequence length="254" mass="27955">MKVLLSPHPRSKPRPILHILPLHCTRRTTALDTTTEISLGGIKKGTKTIARHALTTNEKNNISQNDFLWAMEAVHSRAFRGDFGALNNIDNEGGGLLLILTMIADRTGSNRDAVLLPLIDSANHLQEADSVNEYDPVVDGYVLSLGRKCLVKEVDEGMRERAQDEYGMYPFGKKCDVHGNAPSPNQYITTKTHCIFRIAIGEVLPSSPKKSSPLSIEALHTAAAASEANDFNQEYKYRNPAGYTNGPVSPRIFT</sequence>
<evidence type="ECO:0000313" key="2">
    <source>
        <dbReference type="Proteomes" id="UP001516023"/>
    </source>
</evidence>
<proteinExistence type="predicted"/>
<reference evidence="1 2" key="1">
    <citation type="journal article" date="2020" name="G3 (Bethesda)">
        <title>Improved Reference Genome for Cyclotella cryptica CCMP332, a Model for Cell Wall Morphogenesis, Salinity Adaptation, and Lipid Production in Diatoms (Bacillariophyta).</title>
        <authorList>
            <person name="Roberts W.R."/>
            <person name="Downey K.M."/>
            <person name="Ruck E.C."/>
            <person name="Traller J.C."/>
            <person name="Alverson A.J."/>
        </authorList>
    </citation>
    <scope>NUCLEOTIDE SEQUENCE [LARGE SCALE GENOMIC DNA]</scope>
    <source>
        <strain evidence="1 2">CCMP332</strain>
    </source>
</reference>
<gene>
    <name evidence="1" type="ORF">HJC23_003683</name>
</gene>
<organism evidence="1 2">
    <name type="scientific">Cyclotella cryptica</name>
    <dbReference type="NCBI Taxonomy" id="29204"/>
    <lineage>
        <taxon>Eukaryota</taxon>
        <taxon>Sar</taxon>
        <taxon>Stramenopiles</taxon>
        <taxon>Ochrophyta</taxon>
        <taxon>Bacillariophyta</taxon>
        <taxon>Coscinodiscophyceae</taxon>
        <taxon>Thalassiosirophycidae</taxon>
        <taxon>Stephanodiscales</taxon>
        <taxon>Stephanodiscaceae</taxon>
        <taxon>Cyclotella</taxon>
    </lineage>
</organism>
<evidence type="ECO:0000313" key="1">
    <source>
        <dbReference type="EMBL" id="KAL3782020.1"/>
    </source>
</evidence>
<dbReference type="Gene3D" id="3.90.1410.10">
    <property type="entry name" value="set domain protein methyltransferase, domain 1"/>
    <property type="match status" value="1"/>
</dbReference>
<protein>
    <submittedName>
        <fullName evidence="1">Uncharacterized protein</fullName>
    </submittedName>
</protein>
<dbReference type="EMBL" id="JABMIG020000299">
    <property type="protein sequence ID" value="KAL3782020.1"/>
    <property type="molecule type" value="Genomic_DNA"/>
</dbReference>